<dbReference type="PANTHER" id="PTHR40032">
    <property type="entry name" value="EXPORTED PROTEIN-RELATED"/>
    <property type="match status" value="1"/>
</dbReference>
<keyword evidence="3" id="KW-1185">Reference proteome</keyword>
<dbReference type="Pfam" id="PF12671">
    <property type="entry name" value="Amidase_6"/>
    <property type="match status" value="1"/>
</dbReference>
<dbReference type="STRING" id="351627.Csac_0851"/>
<reference evidence="2 3" key="1">
    <citation type="journal article" date="2008" name="Appl. Environ. Microbiol.">
        <title>Hydrogenomics of the extremely thermophilic bacterium Caldicellulosiruptor saccharolyticus.</title>
        <authorList>
            <person name="van de Werken H.J."/>
            <person name="Verhaart M.R."/>
            <person name="VanFossen A.L."/>
            <person name="Willquist K."/>
            <person name="Lewis D.L."/>
            <person name="Nichols J.D."/>
            <person name="Goorissen H.P."/>
            <person name="Mongodin E.F."/>
            <person name="Nelson K.E."/>
            <person name="van Niel E.W."/>
            <person name="Stams A.J."/>
            <person name="Ward D.E."/>
            <person name="de Vos W.M."/>
            <person name="van der Oost J."/>
            <person name="Kelly R.M."/>
            <person name="Kengen S.W."/>
        </authorList>
    </citation>
    <scope>NUCLEOTIDE SEQUENCE [LARGE SCALE GENOMIC DNA]</scope>
    <source>
        <strain evidence="3">ATCC 43494 / DSM 8903 / Tp8T 6331</strain>
    </source>
</reference>
<evidence type="ECO:0000313" key="3">
    <source>
        <dbReference type="Proteomes" id="UP000000256"/>
    </source>
</evidence>
<accession>A4XHT3</accession>
<dbReference type="Proteomes" id="UP000000256">
    <property type="component" value="Chromosome"/>
</dbReference>
<dbReference type="HOGENOM" id="CLU_048731_2_0_9"/>
<name>A4XHT3_CALS8</name>
<dbReference type="RefSeq" id="WP_011916414.1">
    <property type="nucleotide sequence ID" value="NC_009437.1"/>
</dbReference>
<organism evidence="2 3">
    <name type="scientific">Caldicellulosiruptor saccharolyticus (strain ATCC 43494 / DSM 8903 / Tp8T 6331)</name>
    <dbReference type="NCBI Taxonomy" id="351627"/>
    <lineage>
        <taxon>Bacteria</taxon>
        <taxon>Bacillati</taxon>
        <taxon>Bacillota</taxon>
        <taxon>Bacillota incertae sedis</taxon>
        <taxon>Caldicellulosiruptorales</taxon>
        <taxon>Caldicellulosiruptoraceae</taxon>
        <taxon>Caldicellulosiruptor</taxon>
    </lineage>
</organism>
<dbReference type="AlphaFoldDB" id="A4XHT3"/>
<proteinExistence type="predicted"/>
<dbReference type="EMBL" id="CP000679">
    <property type="protein sequence ID" value="ABP66468.1"/>
    <property type="molecule type" value="Genomic_DNA"/>
</dbReference>
<sequence>MIVTKKVKRYVTLSLILTLFLSFFNCVKVNAYYSSGGAVNYADTWALSRNPDYPNFSKDCTNFVSQALHEGGLIPFDKQRGWYCEKVLWWWNWGQAWSVADSLRYWLLSANNAMYIGRWDYSSQSDFNFSLKPGDILFYDWDSDGTYDHSAIVVVYARDPDSGINGVLQDQHTTDRKWAIWHLKPYNLNPLSTIISAVRPQ</sequence>
<evidence type="ECO:0000259" key="1">
    <source>
        <dbReference type="Pfam" id="PF12671"/>
    </source>
</evidence>
<protein>
    <recommendedName>
        <fullName evidence="1">Putative amidase domain-containing protein</fullName>
    </recommendedName>
</protein>
<feature type="domain" description="Putative amidase" evidence="1">
    <location>
        <begin position="33"/>
        <end position="184"/>
    </location>
</feature>
<dbReference type="PANTHER" id="PTHR40032:SF1">
    <property type="entry name" value="EXPORTED PROTEIN"/>
    <property type="match status" value="1"/>
</dbReference>
<evidence type="ECO:0000313" key="2">
    <source>
        <dbReference type="EMBL" id="ABP66468.1"/>
    </source>
</evidence>
<gene>
    <name evidence="2" type="ordered locus">Csac_0851</name>
</gene>
<dbReference type="KEGG" id="csc:Csac_0851"/>
<dbReference type="InterPro" id="IPR024301">
    <property type="entry name" value="Amidase_6"/>
</dbReference>
<dbReference type="OrthoDB" id="2194542at2"/>
<dbReference type="eggNOG" id="ENOG5032525">
    <property type="taxonomic scope" value="Bacteria"/>
</dbReference>